<feature type="compositionally biased region" description="Polar residues" evidence="6">
    <location>
        <begin position="1"/>
        <end position="28"/>
    </location>
</feature>
<dbReference type="Pfam" id="PF00743">
    <property type="entry name" value="FMO-like"/>
    <property type="match status" value="1"/>
</dbReference>
<dbReference type="InterPro" id="IPR051209">
    <property type="entry name" value="FAD-bind_Monooxygenase_sf"/>
</dbReference>
<feature type="region of interest" description="Disordered" evidence="6">
    <location>
        <begin position="1"/>
        <end position="33"/>
    </location>
</feature>
<dbReference type="SUPFAM" id="SSF51905">
    <property type="entry name" value="FAD/NAD(P)-binding domain"/>
    <property type="match status" value="1"/>
</dbReference>
<accession>W9YWN8</accession>
<dbReference type="InterPro" id="IPR020946">
    <property type="entry name" value="Flavin_mOase-like"/>
</dbReference>
<organism evidence="7 8">
    <name type="scientific">Capronia epimyces CBS 606.96</name>
    <dbReference type="NCBI Taxonomy" id="1182542"/>
    <lineage>
        <taxon>Eukaryota</taxon>
        <taxon>Fungi</taxon>
        <taxon>Dikarya</taxon>
        <taxon>Ascomycota</taxon>
        <taxon>Pezizomycotina</taxon>
        <taxon>Eurotiomycetes</taxon>
        <taxon>Chaetothyriomycetidae</taxon>
        <taxon>Chaetothyriales</taxon>
        <taxon>Herpotrichiellaceae</taxon>
        <taxon>Capronia</taxon>
    </lineage>
</organism>
<keyword evidence="3" id="KW-0285">Flavoprotein</keyword>
<comment type="caution">
    <text evidence="7">The sequence shown here is derived from an EMBL/GenBank/DDBJ whole genome shotgun (WGS) entry which is preliminary data.</text>
</comment>
<gene>
    <name evidence="7" type="ORF">A1O3_03652</name>
</gene>
<evidence type="ECO:0000256" key="3">
    <source>
        <dbReference type="ARBA" id="ARBA00022630"/>
    </source>
</evidence>
<keyword evidence="8" id="KW-1185">Reference proteome</keyword>
<dbReference type="InterPro" id="IPR036188">
    <property type="entry name" value="FAD/NAD-bd_sf"/>
</dbReference>
<proteinExistence type="inferred from homology"/>
<keyword evidence="5" id="KW-0560">Oxidoreductase</keyword>
<dbReference type="GO" id="GO:0050660">
    <property type="term" value="F:flavin adenine dinucleotide binding"/>
    <property type="evidence" value="ECO:0007669"/>
    <property type="project" value="InterPro"/>
</dbReference>
<evidence type="ECO:0008006" key="9">
    <source>
        <dbReference type="Google" id="ProtNLM"/>
    </source>
</evidence>
<evidence type="ECO:0000256" key="4">
    <source>
        <dbReference type="ARBA" id="ARBA00022827"/>
    </source>
</evidence>
<reference evidence="7 8" key="1">
    <citation type="submission" date="2013-03" db="EMBL/GenBank/DDBJ databases">
        <title>The Genome Sequence of Capronia epimyces CBS 606.96.</title>
        <authorList>
            <consortium name="The Broad Institute Genomics Platform"/>
            <person name="Cuomo C."/>
            <person name="de Hoog S."/>
            <person name="Gorbushina A."/>
            <person name="Walker B."/>
            <person name="Young S.K."/>
            <person name="Zeng Q."/>
            <person name="Gargeya S."/>
            <person name="Fitzgerald M."/>
            <person name="Haas B."/>
            <person name="Abouelleil A."/>
            <person name="Allen A.W."/>
            <person name="Alvarado L."/>
            <person name="Arachchi H.M."/>
            <person name="Berlin A.M."/>
            <person name="Chapman S.B."/>
            <person name="Gainer-Dewar J."/>
            <person name="Goldberg J."/>
            <person name="Griggs A."/>
            <person name="Gujja S."/>
            <person name="Hansen M."/>
            <person name="Howarth C."/>
            <person name="Imamovic A."/>
            <person name="Ireland A."/>
            <person name="Larimer J."/>
            <person name="McCowan C."/>
            <person name="Murphy C."/>
            <person name="Pearson M."/>
            <person name="Poon T.W."/>
            <person name="Priest M."/>
            <person name="Roberts A."/>
            <person name="Saif S."/>
            <person name="Shea T."/>
            <person name="Sisk P."/>
            <person name="Sykes S."/>
            <person name="Wortman J."/>
            <person name="Nusbaum C."/>
            <person name="Birren B."/>
        </authorList>
    </citation>
    <scope>NUCLEOTIDE SEQUENCE [LARGE SCALE GENOMIC DNA]</scope>
    <source>
        <strain evidence="7 8">CBS 606.96</strain>
    </source>
</reference>
<dbReference type="EMBL" id="AMGY01000003">
    <property type="protein sequence ID" value="EXJ86699.1"/>
    <property type="molecule type" value="Genomic_DNA"/>
</dbReference>
<dbReference type="AlphaFoldDB" id="W9YWN8"/>
<evidence type="ECO:0000313" key="7">
    <source>
        <dbReference type="EMBL" id="EXJ86699.1"/>
    </source>
</evidence>
<evidence type="ECO:0000313" key="8">
    <source>
        <dbReference type="Proteomes" id="UP000019478"/>
    </source>
</evidence>
<sequence length="544" mass="61383">MAAPESSDSTPNGLSNGHQQEPSSSSYQIPDVTYRSPSNRRVKVIAIGAGVSGIQVAYQIQKQCENVDLQIYEKNSTVGGTWLVNRYPGCACDVPSHAYSFNFALNPEWPLFFSRAEDIEQYLEKVVDVFGLRKYMHFNHRVLGSYWNEKEGKWTVKIAQTRPDGTEHEFEDTCDLLLQCTGVLSRPKLPKIEGLNTFKGKVIHTGAWDMNYDKEQWAKDRVAVIGSGASSVQTVPNMQPFVKHMDVFVRTAVWFVKLADNYGNNHAYTDEEKAIFRADKKALAAHASHIENQVNGDWSLFFPTSQAQKKAREFFTARMAEHIKDKRLLQGFTPKWSVGCRRVTPGDPYMKAIQEPNVTVHFTGVSRLTPDGVVGEDGIERKVDTVICATGYDVSYHPHHPVIGLHGQSLKEHFGDAPECYLGLAVPNFPNYILFGGPTWPSMNGSALGPLHAVTNYAIQVIKKMQIENIRSLVPRQDVTDEFNAHVQEFVKASVWKDDCRSWYKNPDTGKVFAIWPGSSLHYMQTIGTPRYEDYHVTYHDTNR</sequence>
<dbReference type="Proteomes" id="UP000019478">
    <property type="component" value="Unassembled WGS sequence"/>
</dbReference>
<evidence type="ECO:0000256" key="6">
    <source>
        <dbReference type="SAM" id="MobiDB-lite"/>
    </source>
</evidence>
<evidence type="ECO:0000256" key="1">
    <source>
        <dbReference type="ARBA" id="ARBA00001974"/>
    </source>
</evidence>
<dbReference type="HOGENOM" id="CLU_006937_6_0_1"/>
<dbReference type="PANTHER" id="PTHR42877:SF1">
    <property type="entry name" value="FAD-BINDING MONOOXYGENASE STCW"/>
    <property type="match status" value="1"/>
</dbReference>
<dbReference type="PANTHER" id="PTHR42877">
    <property type="entry name" value="L-ORNITHINE N(5)-MONOOXYGENASE-RELATED"/>
    <property type="match status" value="1"/>
</dbReference>
<comment type="similarity">
    <text evidence="2">Belongs to the FAD-binding monooxygenase family.</text>
</comment>
<dbReference type="GO" id="GO:0050661">
    <property type="term" value="F:NADP binding"/>
    <property type="evidence" value="ECO:0007669"/>
    <property type="project" value="InterPro"/>
</dbReference>
<evidence type="ECO:0000256" key="2">
    <source>
        <dbReference type="ARBA" id="ARBA00010139"/>
    </source>
</evidence>
<dbReference type="eggNOG" id="KOG1399">
    <property type="taxonomic scope" value="Eukaryota"/>
</dbReference>
<dbReference type="GeneID" id="19167778"/>
<dbReference type="RefSeq" id="XP_007731978.1">
    <property type="nucleotide sequence ID" value="XM_007733788.1"/>
</dbReference>
<name>W9YWN8_9EURO</name>
<comment type="cofactor">
    <cofactor evidence="1">
        <name>FAD</name>
        <dbReference type="ChEBI" id="CHEBI:57692"/>
    </cofactor>
</comment>
<dbReference type="Gene3D" id="3.50.50.60">
    <property type="entry name" value="FAD/NAD(P)-binding domain"/>
    <property type="match status" value="2"/>
</dbReference>
<evidence type="ECO:0000256" key="5">
    <source>
        <dbReference type="ARBA" id="ARBA00023002"/>
    </source>
</evidence>
<protein>
    <recommendedName>
        <fullName evidence="9">Cyclohexanone monooxygenase</fullName>
    </recommendedName>
</protein>
<dbReference type="GO" id="GO:0004499">
    <property type="term" value="F:N,N-dimethylaniline monooxygenase activity"/>
    <property type="evidence" value="ECO:0007669"/>
    <property type="project" value="InterPro"/>
</dbReference>
<dbReference type="OrthoDB" id="74360at2759"/>
<keyword evidence="4" id="KW-0274">FAD</keyword>